<dbReference type="SUPFAM" id="SSF46785">
    <property type="entry name" value="Winged helix' DNA-binding domain"/>
    <property type="match status" value="1"/>
</dbReference>
<evidence type="ECO:0000256" key="2">
    <source>
        <dbReference type="ARBA" id="ARBA00023125"/>
    </source>
</evidence>
<dbReference type="GO" id="GO:0003677">
    <property type="term" value="F:DNA binding"/>
    <property type="evidence" value="ECO:0007669"/>
    <property type="project" value="UniProtKB-KW"/>
</dbReference>
<comment type="caution">
    <text evidence="5">The sequence shown here is derived from an EMBL/GenBank/DDBJ whole genome shotgun (WGS) entry which is preliminary data.</text>
</comment>
<feature type="domain" description="HTH marR-type" evidence="4">
    <location>
        <begin position="56"/>
        <end position="153"/>
    </location>
</feature>
<evidence type="ECO:0000313" key="5">
    <source>
        <dbReference type="EMBL" id="RKF23461.1"/>
    </source>
</evidence>
<dbReference type="AlphaFoldDB" id="A0A420ES18"/>
<accession>A0A420ES18</accession>
<evidence type="ECO:0000256" key="3">
    <source>
        <dbReference type="ARBA" id="ARBA00023163"/>
    </source>
</evidence>
<keyword evidence="1" id="KW-0805">Transcription regulation</keyword>
<dbReference type="InterPro" id="IPR036388">
    <property type="entry name" value="WH-like_DNA-bd_sf"/>
</dbReference>
<dbReference type="Pfam" id="PF01022">
    <property type="entry name" value="HTH_5"/>
    <property type="match status" value="1"/>
</dbReference>
<dbReference type="InterPro" id="IPR036390">
    <property type="entry name" value="WH_DNA-bd_sf"/>
</dbReference>
<organism evidence="5 6">
    <name type="scientific">Altericroceibacterium spongiae</name>
    <dbReference type="NCBI Taxonomy" id="2320269"/>
    <lineage>
        <taxon>Bacteria</taxon>
        <taxon>Pseudomonadati</taxon>
        <taxon>Pseudomonadota</taxon>
        <taxon>Alphaproteobacteria</taxon>
        <taxon>Sphingomonadales</taxon>
        <taxon>Erythrobacteraceae</taxon>
        <taxon>Altericroceibacterium</taxon>
    </lineage>
</organism>
<dbReference type="InterPro" id="IPR052067">
    <property type="entry name" value="Metal_resp_HTH_trans_reg"/>
</dbReference>
<protein>
    <submittedName>
        <fullName evidence="5">ArsR family transcriptional regulator</fullName>
    </submittedName>
</protein>
<dbReference type="Proteomes" id="UP000284395">
    <property type="component" value="Unassembled WGS sequence"/>
</dbReference>
<dbReference type="InterPro" id="IPR001845">
    <property type="entry name" value="HTH_ArsR_DNA-bd_dom"/>
</dbReference>
<dbReference type="PANTHER" id="PTHR35790:SF4">
    <property type="entry name" value="HTH-TYPE TRANSCRIPTIONAL REGULATOR PCHR"/>
    <property type="match status" value="1"/>
</dbReference>
<sequence length="179" mass="21202">MLSSIQARNFRNAMKEKPTERDPSEYDNEDCLHNDRFLPHALTVANNSYVWHASKLYIETLGIGINETRIISILYEYDELQAWRICDILCMNKATVSQSLKSLEKQELIEIERRREGRFARPTKKCEPVHRKILQMARSREEILLQGFTAEERAKFIDFLNRFHKNIPATLEYTNKHFL</sequence>
<dbReference type="PANTHER" id="PTHR35790">
    <property type="entry name" value="HTH-TYPE TRANSCRIPTIONAL REGULATOR PCHR"/>
    <property type="match status" value="1"/>
</dbReference>
<keyword evidence="6" id="KW-1185">Reference proteome</keyword>
<evidence type="ECO:0000259" key="4">
    <source>
        <dbReference type="SMART" id="SM00347"/>
    </source>
</evidence>
<dbReference type="InterPro" id="IPR000835">
    <property type="entry name" value="HTH_MarR-typ"/>
</dbReference>
<reference evidence="5 6" key="1">
    <citation type="submission" date="2018-09" db="EMBL/GenBank/DDBJ databases">
        <title>Altererythrobacter spongiae sp. nov., isolated from a marine sponge.</title>
        <authorList>
            <person name="Zhuang L."/>
            <person name="Luo L."/>
        </authorList>
    </citation>
    <scope>NUCLEOTIDE SEQUENCE [LARGE SCALE GENOMIC DNA]</scope>
    <source>
        <strain evidence="5 6">HN-Y73</strain>
    </source>
</reference>
<proteinExistence type="predicted"/>
<dbReference type="EMBL" id="RAPF01000001">
    <property type="protein sequence ID" value="RKF23461.1"/>
    <property type="molecule type" value="Genomic_DNA"/>
</dbReference>
<keyword evidence="3" id="KW-0804">Transcription</keyword>
<dbReference type="Gene3D" id="1.10.10.10">
    <property type="entry name" value="Winged helix-like DNA-binding domain superfamily/Winged helix DNA-binding domain"/>
    <property type="match status" value="1"/>
</dbReference>
<evidence type="ECO:0000313" key="6">
    <source>
        <dbReference type="Proteomes" id="UP000284395"/>
    </source>
</evidence>
<dbReference type="OrthoDB" id="8906692at2"/>
<name>A0A420ES18_9SPHN</name>
<keyword evidence="2" id="KW-0238">DNA-binding</keyword>
<gene>
    <name evidence="5" type="ORF">D6851_03075</name>
</gene>
<evidence type="ECO:0000256" key="1">
    <source>
        <dbReference type="ARBA" id="ARBA00023015"/>
    </source>
</evidence>
<dbReference type="SMART" id="SM00347">
    <property type="entry name" value="HTH_MARR"/>
    <property type="match status" value="1"/>
</dbReference>
<dbReference type="GO" id="GO:0003700">
    <property type="term" value="F:DNA-binding transcription factor activity"/>
    <property type="evidence" value="ECO:0007669"/>
    <property type="project" value="InterPro"/>
</dbReference>